<evidence type="ECO:0000313" key="1">
    <source>
        <dbReference type="EMBL" id="APX71423.1"/>
    </source>
</evidence>
<dbReference type="CDD" id="cd16387">
    <property type="entry name" value="ParB_N_Srx"/>
    <property type="match status" value="1"/>
</dbReference>
<sequence>MMISLNELINKNEVVKTNAVKKLSISGVDKTNFDVYRIPLKYLYYNNQNGRINTAYKRFIVKRGIDDFAPATDNQDPEYNQILENLIYNSNKESMRLTMDSIDEKGQQEPGVVLNDGRVIDGNRRYTALRKIESRKEISQYFEAVILPLDMSTDIDKKNIKLLEVDLQFGREEKIDYDPIDRVFDVYDAVKVQKIVTAKEYAAKKGNKNVRTVNTDIEEAKLIIEYLQFVNAPENAYYLAKDMKLDGPMHEISRALRKYKGKDKSSVREVIFAVLSSLYSKGGDITRDIRKILENIIDTPQKSKYLNQTQDFVDDIYDAYHNEKSNVIENAEDVSTKIVEDKNAGDSAEQLLIYSNQLVRRGKSDEGRKKALNNIRSALNDVTDVSNEDIKALNADEYKDAIDVLNKLYHIVGNLKEIKYYD</sequence>
<protein>
    <submittedName>
        <fullName evidence="1">Uncharacterized protein</fullName>
    </submittedName>
</protein>
<accession>A0A1P8Q0M2</accession>
<organism evidence="1 2">
    <name type="scientific">Companilactobacillus allii</name>
    <dbReference type="NCBI Taxonomy" id="1847728"/>
    <lineage>
        <taxon>Bacteria</taxon>
        <taxon>Bacillati</taxon>
        <taxon>Bacillota</taxon>
        <taxon>Bacilli</taxon>
        <taxon>Lactobacillales</taxon>
        <taxon>Lactobacillaceae</taxon>
        <taxon>Companilactobacillus</taxon>
    </lineage>
</organism>
<dbReference type="InterPro" id="IPR036086">
    <property type="entry name" value="ParB/Sulfiredoxin_sf"/>
</dbReference>
<name>A0A1P8Q0M2_9LACO</name>
<dbReference type="KEGG" id="lalw:BTM29_02120"/>
<dbReference type="AlphaFoldDB" id="A0A1P8Q0M2"/>
<evidence type="ECO:0000313" key="2">
    <source>
        <dbReference type="Proteomes" id="UP000187499"/>
    </source>
</evidence>
<proteinExistence type="predicted"/>
<dbReference type="Proteomes" id="UP000187499">
    <property type="component" value="Chromosome"/>
</dbReference>
<dbReference type="EMBL" id="CP019323">
    <property type="protein sequence ID" value="APX71423.1"/>
    <property type="molecule type" value="Genomic_DNA"/>
</dbReference>
<gene>
    <name evidence="1" type="ORF">BTM29_02120</name>
</gene>
<keyword evidence="2" id="KW-1185">Reference proteome</keyword>
<reference evidence="2" key="1">
    <citation type="submission" date="2016-12" db="EMBL/GenBank/DDBJ databases">
        <authorList>
            <person name="Jung M.Y."/>
            <person name="Lee S.H."/>
        </authorList>
    </citation>
    <scope>NUCLEOTIDE SEQUENCE [LARGE SCALE GENOMIC DNA]</scope>
    <source>
        <strain evidence="2">WiKim39</strain>
    </source>
</reference>
<dbReference type="SUPFAM" id="SSF110849">
    <property type="entry name" value="ParB/Sulfiredoxin"/>
    <property type="match status" value="1"/>
</dbReference>
<dbReference type="STRING" id="1847728.BTM29_02120"/>